<evidence type="ECO:0000313" key="2">
    <source>
        <dbReference type="EMBL" id="AKF07581.1"/>
    </source>
</evidence>
<protein>
    <submittedName>
        <fullName evidence="2">Uncharacterized protein</fullName>
    </submittedName>
</protein>
<feature type="region of interest" description="Disordered" evidence="1">
    <location>
        <begin position="81"/>
        <end position="107"/>
    </location>
</feature>
<name>A0A0F6W4X4_9BACT</name>
<dbReference type="STRING" id="927083.DB32_004730"/>
<dbReference type="AlphaFoldDB" id="A0A0F6W4X4"/>
<dbReference type="EMBL" id="CP011125">
    <property type="protein sequence ID" value="AKF07581.1"/>
    <property type="molecule type" value="Genomic_DNA"/>
</dbReference>
<sequence>MRALVVALVAACAGCGAWDAESRARDRARDWIDCDDVDLVQRAESAWRASGCGRHVDVACTTSDNEPECIRVRFADASGAESATTAPVETSGGESAPSGDDAATSAVRASLDARREDVLACASSERVVVRVEWDATGAITLGLGGELGGSAEEGCVRAALADLRAPSGAPGSLLHLVRR</sequence>
<keyword evidence="3" id="KW-1185">Reference proteome</keyword>
<gene>
    <name evidence="2" type="ORF">DB32_004730</name>
</gene>
<proteinExistence type="predicted"/>
<dbReference type="KEGG" id="samy:DB32_004730"/>
<dbReference type="RefSeq" id="WP_053234821.1">
    <property type="nucleotide sequence ID" value="NZ_CP011125.1"/>
</dbReference>
<evidence type="ECO:0000256" key="1">
    <source>
        <dbReference type="SAM" id="MobiDB-lite"/>
    </source>
</evidence>
<dbReference type="Proteomes" id="UP000034883">
    <property type="component" value="Chromosome"/>
</dbReference>
<reference evidence="2 3" key="1">
    <citation type="submission" date="2015-03" db="EMBL/GenBank/DDBJ databases">
        <title>Genome assembly of Sandaracinus amylolyticus DSM 53668.</title>
        <authorList>
            <person name="Sharma G."/>
            <person name="Subramanian S."/>
        </authorList>
    </citation>
    <scope>NUCLEOTIDE SEQUENCE [LARGE SCALE GENOMIC DNA]</scope>
    <source>
        <strain evidence="2 3">DSM 53668</strain>
    </source>
</reference>
<evidence type="ECO:0000313" key="3">
    <source>
        <dbReference type="Proteomes" id="UP000034883"/>
    </source>
</evidence>
<organism evidence="2 3">
    <name type="scientific">Sandaracinus amylolyticus</name>
    <dbReference type="NCBI Taxonomy" id="927083"/>
    <lineage>
        <taxon>Bacteria</taxon>
        <taxon>Pseudomonadati</taxon>
        <taxon>Myxococcota</taxon>
        <taxon>Polyangia</taxon>
        <taxon>Polyangiales</taxon>
        <taxon>Sandaracinaceae</taxon>
        <taxon>Sandaracinus</taxon>
    </lineage>
</organism>
<accession>A0A0F6W4X4</accession>